<name>A0AAD8NMI1_TARER</name>
<dbReference type="AlphaFoldDB" id="A0AAD8NMI1"/>
<accession>A0AAD8NMI1</accession>
<proteinExistence type="predicted"/>
<sequence length="110" mass="12828">MPNSWYQSSRWLLKKIQGSSKNNKTCRPLCSISADQPSKPPLLSRRCLSCSWYSIIMAGKGKIKIDKFNGQDFAFLKMQINDYLYQTKPLEEKPEKTSDRSDTYQKLLER</sequence>
<keyword evidence="3" id="KW-1185">Reference proteome</keyword>
<comment type="caution">
    <text evidence="2">The sequence shown here is derived from an EMBL/GenBank/DDBJ whole genome shotgun (WGS) entry which is preliminary data.</text>
</comment>
<protein>
    <submittedName>
        <fullName evidence="2">Uncharacterized protein</fullName>
    </submittedName>
</protein>
<organism evidence="2 3">
    <name type="scientific">Tagetes erecta</name>
    <name type="common">African marigold</name>
    <dbReference type="NCBI Taxonomy" id="13708"/>
    <lineage>
        <taxon>Eukaryota</taxon>
        <taxon>Viridiplantae</taxon>
        <taxon>Streptophyta</taxon>
        <taxon>Embryophyta</taxon>
        <taxon>Tracheophyta</taxon>
        <taxon>Spermatophyta</taxon>
        <taxon>Magnoliopsida</taxon>
        <taxon>eudicotyledons</taxon>
        <taxon>Gunneridae</taxon>
        <taxon>Pentapetalae</taxon>
        <taxon>asterids</taxon>
        <taxon>campanulids</taxon>
        <taxon>Asterales</taxon>
        <taxon>Asteraceae</taxon>
        <taxon>Asteroideae</taxon>
        <taxon>Heliantheae alliance</taxon>
        <taxon>Tageteae</taxon>
        <taxon>Tagetes</taxon>
    </lineage>
</organism>
<dbReference type="Proteomes" id="UP001229421">
    <property type="component" value="Unassembled WGS sequence"/>
</dbReference>
<feature type="region of interest" description="Disordered" evidence="1">
    <location>
        <begin position="91"/>
        <end position="110"/>
    </location>
</feature>
<reference evidence="2" key="1">
    <citation type="journal article" date="2023" name="bioRxiv">
        <title>Improved chromosome-level genome assembly for marigold (Tagetes erecta).</title>
        <authorList>
            <person name="Jiang F."/>
            <person name="Yuan L."/>
            <person name="Wang S."/>
            <person name="Wang H."/>
            <person name="Xu D."/>
            <person name="Wang A."/>
            <person name="Fan W."/>
        </authorList>
    </citation>
    <scope>NUCLEOTIDE SEQUENCE</scope>
    <source>
        <strain evidence="2">WSJ</strain>
        <tissue evidence="2">Leaf</tissue>
    </source>
</reference>
<evidence type="ECO:0000313" key="2">
    <source>
        <dbReference type="EMBL" id="KAK1421515.1"/>
    </source>
</evidence>
<evidence type="ECO:0000313" key="3">
    <source>
        <dbReference type="Proteomes" id="UP001229421"/>
    </source>
</evidence>
<gene>
    <name evidence="2" type="ORF">QVD17_23915</name>
</gene>
<evidence type="ECO:0000256" key="1">
    <source>
        <dbReference type="SAM" id="MobiDB-lite"/>
    </source>
</evidence>
<dbReference type="EMBL" id="JAUHHV010000006">
    <property type="protein sequence ID" value="KAK1421515.1"/>
    <property type="molecule type" value="Genomic_DNA"/>
</dbReference>